<feature type="domain" description="Thioredoxin" evidence="4">
    <location>
        <begin position="256"/>
        <end position="378"/>
    </location>
</feature>
<dbReference type="EMBL" id="GEDC01023867">
    <property type="protein sequence ID" value="JAS13431.1"/>
    <property type="molecule type" value="Transcribed_RNA"/>
</dbReference>
<dbReference type="CDD" id="cd02961">
    <property type="entry name" value="PDI_a_family"/>
    <property type="match status" value="1"/>
</dbReference>
<dbReference type="FunFam" id="3.40.30.10:FF:000029">
    <property type="entry name" value="protein disulfide-isomerase A5 isoform X2"/>
    <property type="match status" value="1"/>
</dbReference>
<feature type="chain" id="PRO_5012158773" description="Thioredoxin domain-containing protein" evidence="3">
    <location>
        <begin position="16"/>
        <end position="706"/>
    </location>
</feature>
<evidence type="ECO:0000256" key="3">
    <source>
        <dbReference type="SAM" id="SignalP"/>
    </source>
</evidence>
<dbReference type="SUPFAM" id="SSF52833">
    <property type="entry name" value="Thioredoxin-like"/>
    <property type="match status" value="5"/>
</dbReference>
<feature type="domain" description="Thioredoxin" evidence="4">
    <location>
        <begin position="127"/>
        <end position="255"/>
    </location>
</feature>
<dbReference type="PROSITE" id="PS00194">
    <property type="entry name" value="THIOREDOXIN_1"/>
    <property type="match status" value="2"/>
</dbReference>
<feature type="compositionally biased region" description="Basic and acidic residues" evidence="2">
    <location>
        <begin position="550"/>
        <end position="569"/>
    </location>
</feature>
<dbReference type="InterPro" id="IPR017937">
    <property type="entry name" value="Thioredoxin_CS"/>
</dbReference>
<proteinExistence type="inferred from homology"/>
<dbReference type="GO" id="GO:0003756">
    <property type="term" value="F:protein disulfide isomerase activity"/>
    <property type="evidence" value="ECO:0007669"/>
    <property type="project" value="InterPro"/>
</dbReference>
<name>A0A1B6CJ58_9HEMI</name>
<protein>
    <recommendedName>
        <fullName evidence="4">Thioredoxin domain-containing protein</fullName>
    </recommendedName>
</protein>
<dbReference type="PROSITE" id="PS51352">
    <property type="entry name" value="THIOREDOXIN_2"/>
    <property type="match status" value="4"/>
</dbReference>
<reference evidence="5" key="1">
    <citation type="submission" date="2015-12" db="EMBL/GenBank/DDBJ databases">
        <title>De novo transcriptome assembly of four potential Pierce s Disease insect vectors from Arizona vineyards.</title>
        <authorList>
            <person name="Tassone E.E."/>
        </authorList>
    </citation>
    <scope>NUCLEOTIDE SEQUENCE</scope>
</reference>
<sequence length="706" mass="79791">MGLWQFLFIFLGCYALSVRSQSGQKKNSLEELTDHQAFKQLLRTRTNVLVLFMKRISESASIYKSCREAAAGIKGIGTIVAVDCDNAGNKLCKKLKATPDPHLLHHYKDGKFNKVYDRKETAKSLIRFMNDPTGDIPWEEELSGKSVIHLETPDNLDRLIKKNKPVLVMFYAPWCVYCKQMKPEFASAAAKVKTNGDGILAAMDVMRPENMPIRSKYNISGFPTLYYFRKGKAVKTYDGDNKEDKIIEFMKNPDSVVVSTKEADWADSDTDVVHLTQDNFDSVLQETKSVLIMFYAPWCGHCKKMKPEYEKAAAQMKKDNIPGILAAVDSTKETSLSEKFGVRGFPSIKYFKDGEFVFNVPQLREVSKIVEFMKEPKEPPPEPPPEPAWSEVKSEVVHLTEENFKAQLRSKRNALVMFYAPWCGHCKQAKPEFTQAAEQLKDLPRTVLAAINCDEHRSLCKLNDIKGYPTFKYFRYYNKENPTDYNGGRNTKDFVKFMSQFEEMEYQTTTQPVIKDEESLKSLPAKIPEAKVPLGKDIKSPQNTDTTKPGAEKETKPSAEIKGTEFSEGKSVKKDTGKLKTVDDFDWSKLEGGNKIIQINNDNLKKILKQHPSIVVLFYTPWCEQCKELKPALVKAAQLAESGSGVFGVCDVSVAKNVADILLVKDFPTIKLFKNGVEKSTFSGPKTTENLLQFLKSNSDGKKDEL</sequence>
<dbReference type="InterPro" id="IPR046374">
    <property type="entry name" value="PDI_a_PDIR"/>
</dbReference>
<dbReference type="Gene3D" id="3.40.30.10">
    <property type="entry name" value="Glutaredoxin"/>
    <property type="match status" value="5"/>
</dbReference>
<keyword evidence="3" id="KW-0732">Signal</keyword>
<evidence type="ECO:0000256" key="1">
    <source>
        <dbReference type="ARBA" id="ARBA00006347"/>
    </source>
</evidence>
<evidence type="ECO:0000256" key="2">
    <source>
        <dbReference type="SAM" id="MobiDB-lite"/>
    </source>
</evidence>
<gene>
    <name evidence="5" type="ORF">g.36638</name>
</gene>
<organism evidence="5">
    <name type="scientific">Clastoptera arizonana</name>
    <name type="common">Arizona spittle bug</name>
    <dbReference type="NCBI Taxonomy" id="38151"/>
    <lineage>
        <taxon>Eukaryota</taxon>
        <taxon>Metazoa</taxon>
        <taxon>Ecdysozoa</taxon>
        <taxon>Arthropoda</taxon>
        <taxon>Hexapoda</taxon>
        <taxon>Insecta</taxon>
        <taxon>Pterygota</taxon>
        <taxon>Neoptera</taxon>
        <taxon>Paraneoptera</taxon>
        <taxon>Hemiptera</taxon>
        <taxon>Auchenorrhyncha</taxon>
        <taxon>Cercopoidea</taxon>
        <taxon>Clastopteridae</taxon>
        <taxon>Clastoptera</taxon>
    </lineage>
</organism>
<dbReference type="PRINTS" id="PR00421">
    <property type="entry name" value="THIOREDOXIN"/>
</dbReference>
<dbReference type="GO" id="GO:0006457">
    <property type="term" value="P:protein folding"/>
    <property type="evidence" value="ECO:0007669"/>
    <property type="project" value="TreeGrafter"/>
</dbReference>
<dbReference type="PANTHER" id="PTHR45672:SF2">
    <property type="entry name" value="PROTEIN DISULFIDE-ISOMERASE A5"/>
    <property type="match status" value="1"/>
</dbReference>
<dbReference type="GO" id="GO:0005783">
    <property type="term" value="C:endoplasmic reticulum"/>
    <property type="evidence" value="ECO:0007669"/>
    <property type="project" value="TreeGrafter"/>
</dbReference>
<dbReference type="CDD" id="cd02997">
    <property type="entry name" value="PDI_a_PDIR"/>
    <property type="match status" value="3"/>
</dbReference>
<dbReference type="InterPro" id="IPR036249">
    <property type="entry name" value="Thioredoxin-like_sf"/>
</dbReference>
<feature type="domain" description="Thioredoxin" evidence="4">
    <location>
        <begin position="576"/>
        <end position="700"/>
    </location>
</feature>
<dbReference type="InterPro" id="IPR051063">
    <property type="entry name" value="PDI"/>
</dbReference>
<feature type="region of interest" description="Disordered" evidence="2">
    <location>
        <begin position="532"/>
        <end position="569"/>
    </location>
</feature>
<dbReference type="AlphaFoldDB" id="A0A1B6CJ58"/>
<comment type="similarity">
    <text evidence="1">Belongs to the protein disulfide isomerase family.</text>
</comment>
<dbReference type="InterPro" id="IPR013766">
    <property type="entry name" value="Thioredoxin_domain"/>
</dbReference>
<evidence type="ECO:0000313" key="5">
    <source>
        <dbReference type="EMBL" id="JAS13431.1"/>
    </source>
</evidence>
<evidence type="ECO:0000259" key="4">
    <source>
        <dbReference type="PROSITE" id="PS51352"/>
    </source>
</evidence>
<dbReference type="Pfam" id="PF00085">
    <property type="entry name" value="Thioredoxin"/>
    <property type="match status" value="4"/>
</dbReference>
<feature type="domain" description="Thioredoxin" evidence="4">
    <location>
        <begin position="380"/>
        <end position="503"/>
    </location>
</feature>
<accession>A0A1B6CJ58</accession>
<feature type="signal peptide" evidence="3">
    <location>
        <begin position="1"/>
        <end position="15"/>
    </location>
</feature>
<dbReference type="PANTHER" id="PTHR45672">
    <property type="entry name" value="PROTEIN DISULFIDE-ISOMERASE C17H9.14C-RELATED"/>
    <property type="match status" value="1"/>
</dbReference>